<dbReference type="InterPro" id="IPR007712">
    <property type="entry name" value="RelE/ParE_toxin"/>
</dbReference>
<dbReference type="InterPro" id="IPR028344">
    <property type="entry name" value="ParE1/4"/>
</dbReference>
<dbReference type="Proteomes" id="UP001202827">
    <property type="component" value="Unassembled WGS sequence"/>
</dbReference>
<dbReference type="PANTHER" id="PTHR33755">
    <property type="entry name" value="TOXIN PARE1-RELATED"/>
    <property type="match status" value="1"/>
</dbReference>
<dbReference type="Pfam" id="PF05016">
    <property type="entry name" value="ParE_toxin"/>
    <property type="match status" value="1"/>
</dbReference>
<keyword evidence="2" id="KW-1277">Toxin-antitoxin system</keyword>
<keyword evidence="5" id="KW-1185">Reference proteome</keyword>
<evidence type="ECO:0000313" key="4">
    <source>
        <dbReference type="EMBL" id="MCK8779023.1"/>
    </source>
</evidence>
<evidence type="ECO:0000256" key="1">
    <source>
        <dbReference type="ARBA" id="ARBA00006226"/>
    </source>
</evidence>
<dbReference type="PIRSF" id="PIRSF029218">
    <property type="entry name" value="ParE"/>
    <property type="match status" value="1"/>
</dbReference>
<dbReference type="InterPro" id="IPR051803">
    <property type="entry name" value="TA_system_RelE-like_toxin"/>
</dbReference>
<name>A0ABT0IME1_9HYPH</name>
<dbReference type="PANTHER" id="PTHR33755:SF9">
    <property type="entry name" value="TOXIN PARE1"/>
    <property type="match status" value="1"/>
</dbReference>
<reference evidence="4 5" key="1">
    <citation type="submission" date="2022-04" db="EMBL/GenBank/DDBJ databases">
        <title>Rhizobium coralii sp. nov., isolated from coral Turbinaria peltata.</title>
        <authorList>
            <person name="Sun H."/>
        </authorList>
    </citation>
    <scope>NUCLEOTIDE SEQUENCE [LARGE SCALE GENOMIC DNA]</scope>
    <source>
        <strain evidence="4 5">NTR19</strain>
    </source>
</reference>
<dbReference type="InterPro" id="IPR035093">
    <property type="entry name" value="RelE/ParE_toxin_dom_sf"/>
</dbReference>
<sequence>MAEYRLSNNAEDDLEDIFLFSLHTFGERQAVQYVDDLHRCLELLADNPRMGRRAAGFDTEVHRHEHQSHVIFYEIDDNGIFVITVIHKRRLVRVTT</sequence>
<gene>
    <name evidence="4" type="ORF">M0654_03395</name>
</gene>
<proteinExistence type="inferred from homology"/>
<comment type="caution">
    <text evidence="4">The sequence shown here is derived from an EMBL/GenBank/DDBJ whole genome shotgun (WGS) entry which is preliminary data.</text>
</comment>
<evidence type="ECO:0000256" key="3">
    <source>
        <dbReference type="PIRNR" id="PIRNR029218"/>
    </source>
</evidence>
<protein>
    <recommendedName>
        <fullName evidence="3">Toxin</fullName>
    </recommendedName>
</protein>
<comment type="similarity">
    <text evidence="1 3">Belongs to the RelE toxin family.</text>
</comment>
<dbReference type="Gene3D" id="3.30.2310.20">
    <property type="entry name" value="RelE-like"/>
    <property type="match status" value="1"/>
</dbReference>
<dbReference type="RefSeq" id="WP_248681837.1">
    <property type="nucleotide sequence ID" value="NZ_JALPRY010000004.1"/>
</dbReference>
<evidence type="ECO:0000313" key="5">
    <source>
        <dbReference type="Proteomes" id="UP001202827"/>
    </source>
</evidence>
<evidence type="ECO:0000256" key="2">
    <source>
        <dbReference type="ARBA" id="ARBA00022649"/>
    </source>
</evidence>
<organism evidence="4 5">
    <name type="scientific">Neorhizobium turbinariae</name>
    <dbReference type="NCBI Taxonomy" id="2937795"/>
    <lineage>
        <taxon>Bacteria</taxon>
        <taxon>Pseudomonadati</taxon>
        <taxon>Pseudomonadota</taxon>
        <taxon>Alphaproteobacteria</taxon>
        <taxon>Hyphomicrobiales</taxon>
        <taxon>Rhizobiaceae</taxon>
        <taxon>Rhizobium/Agrobacterium group</taxon>
        <taxon>Neorhizobium</taxon>
    </lineage>
</organism>
<dbReference type="EMBL" id="JALPRY010000004">
    <property type="protein sequence ID" value="MCK8779023.1"/>
    <property type="molecule type" value="Genomic_DNA"/>
</dbReference>
<accession>A0ABT0IME1</accession>